<dbReference type="SMART" id="SM00451">
    <property type="entry name" value="ZnF_U1"/>
    <property type="match status" value="1"/>
</dbReference>
<comment type="subcellular location">
    <subcellularLocation>
        <location evidence="1">Nucleus</location>
    </subcellularLocation>
</comment>
<gene>
    <name evidence="9" type="ORF">QE152_g27142</name>
</gene>
<keyword evidence="2" id="KW-0479">Metal-binding</keyword>
<dbReference type="EMBL" id="JASPKY010000327">
    <property type="protein sequence ID" value="KAK9708543.1"/>
    <property type="molecule type" value="Genomic_DNA"/>
</dbReference>
<dbReference type="AlphaFoldDB" id="A0AAW1JVX4"/>
<evidence type="ECO:0000259" key="8">
    <source>
        <dbReference type="PROSITE" id="PS50171"/>
    </source>
</evidence>
<feature type="region of interest" description="Disordered" evidence="6">
    <location>
        <begin position="284"/>
        <end position="303"/>
    </location>
</feature>
<dbReference type="PROSITE" id="PS50020">
    <property type="entry name" value="WW_DOMAIN_2"/>
    <property type="match status" value="1"/>
</dbReference>
<evidence type="ECO:0000256" key="6">
    <source>
        <dbReference type="SAM" id="MobiDB-lite"/>
    </source>
</evidence>
<keyword evidence="10" id="KW-1185">Reference proteome</keyword>
<dbReference type="Pfam" id="PF00397">
    <property type="entry name" value="WW"/>
    <property type="match status" value="1"/>
</dbReference>
<dbReference type="Proteomes" id="UP001458880">
    <property type="component" value="Unassembled WGS sequence"/>
</dbReference>
<keyword evidence="5" id="KW-0539">Nucleus</keyword>
<dbReference type="InterPro" id="IPR040023">
    <property type="entry name" value="WBP4"/>
</dbReference>
<dbReference type="InterPro" id="IPR036020">
    <property type="entry name" value="WW_dom_sf"/>
</dbReference>
<evidence type="ECO:0000256" key="5">
    <source>
        <dbReference type="ARBA" id="ARBA00023242"/>
    </source>
</evidence>
<dbReference type="CDD" id="cd00201">
    <property type="entry name" value="WW"/>
    <property type="match status" value="1"/>
</dbReference>
<proteinExistence type="predicted"/>
<dbReference type="SUPFAM" id="SSF51045">
    <property type="entry name" value="WW domain"/>
    <property type="match status" value="1"/>
</dbReference>
<dbReference type="GO" id="GO:0003723">
    <property type="term" value="F:RNA binding"/>
    <property type="evidence" value="ECO:0007669"/>
    <property type="project" value="TreeGrafter"/>
</dbReference>
<dbReference type="GO" id="GO:0071011">
    <property type="term" value="C:precatalytic spliceosome"/>
    <property type="evidence" value="ECO:0007669"/>
    <property type="project" value="TreeGrafter"/>
</dbReference>
<comment type="caution">
    <text evidence="9">The sequence shown here is derived from an EMBL/GenBank/DDBJ whole genome shotgun (WGS) entry which is preliminary data.</text>
</comment>
<evidence type="ECO:0000259" key="7">
    <source>
        <dbReference type="PROSITE" id="PS50020"/>
    </source>
</evidence>
<sequence>MLAFHLLKLNKADYWKSQARKYCEFCKCWIADNKPSVEFHEKGRRHQDNVAKKLKYITKKSRREEKESLKTDSILKQIESAALEAYRKDVQNNGDLSSIAINNTLQQSSHSTSSNSHKLWNEVKNEDGKSYYYNVLTNESAWEIPKEGFVSLADQALDADASIKHQVKAFNKQRVMSARVLEEEAKREQEEARAAAEREKMKERRVEPEPEPTVSGPILEPGKTDPYGKWQKVETSTKPIDLQLPTQEYEEYYEIPAFHEAEPKPREFKEKIVESLGDGNAAFKKRKLMSGAKRNTRQRIEDD</sequence>
<dbReference type="InterPro" id="IPR013085">
    <property type="entry name" value="U1-CZ_Znf_C2H2"/>
</dbReference>
<protein>
    <submittedName>
        <fullName evidence="9">U1 zinc finger</fullName>
    </submittedName>
</protein>
<feature type="domain" description="Matrin-type" evidence="8">
    <location>
        <begin position="21"/>
        <end position="52"/>
    </location>
</feature>
<evidence type="ECO:0000256" key="4">
    <source>
        <dbReference type="ARBA" id="ARBA00022833"/>
    </source>
</evidence>
<dbReference type="PANTHER" id="PTHR13173:SF10">
    <property type="entry name" value="WW DOMAIN-BINDING PROTEIN 4"/>
    <property type="match status" value="1"/>
</dbReference>
<feature type="compositionally biased region" description="Basic and acidic residues" evidence="6">
    <location>
        <begin position="186"/>
        <end position="208"/>
    </location>
</feature>
<dbReference type="Gene3D" id="3.30.160.60">
    <property type="entry name" value="Classic Zinc Finger"/>
    <property type="match status" value="1"/>
</dbReference>
<dbReference type="Pfam" id="PF06220">
    <property type="entry name" value="zf-U1"/>
    <property type="match status" value="1"/>
</dbReference>
<dbReference type="PROSITE" id="PS50171">
    <property type="entry name" value="ZF_MATRIN"/>
    <property type="match status" value="1"/>
</dbReference>
<keyword evidence="4" id="KW-0862">Zinc</keyword>
<evidence type="ECO:0000256" key="1">
    <source>
        <dbReference type="ARBA" id="ARBA00004123"/>
    </source>
</evidence>
<feature type="region of interest" description="Disordered" evidence="6">
    <location>
        <begin position="186"/>
        <end position="231"/>
    </location>
</feature>
<evidence type="ECO:0000313" key="10">
    <source>
        <dbReference type="Proteomes" id="UP001458880"/>
    </source>
</evidence>
<keyword evidence="3" id="KW-0863">Zinc-finger</keyword>
<evidence type="ECO:0000256" key="2">
    <source>
        <dbReference type="ARBA" id="ARBA00022723"/>
    </source>
</evidence>
<dbReference type="PANTHER" id="PTHR13173">
    <property type="entry name" value="WW DOMAIN BINDING PROTEIN 4"/>
    <property type="match status" value="1"/>
</dbReference>
<dbReference type="SMART" id="SM00456">
    <property type="entry name" value="WW"/>
    <property type="match status" value="1"/>
</dbReference>
<dbReference type="GO" id="GO:0008270">
    <property type="term" value="F:zinc ion binding"/>
    <property type="evidence" value="ECO:0007669"/>
    <property type="project" value="UniProtKB-KW"/>
</dbReference>
<dbReference type="InterPro" id="IPR036236">
    <property type="entry name" value="Znf_C2H2_sf"/>
</dbReference>
<dbReference type="Gene3D" id="2.20.70.10">
    <property type="match status" value="1"/>
</dbReference>
<dbReference type="InterPro" id="IPR001202">
    <property type="entry name" value="WW_dom"/>
</dbReference>
<dbReference type="GO" id="GO:0000398">
    <property type="term" value="P:mRNA splicing, via spliceosome"/>
    <property type="evidence" value="ECO:0007669"/>
    <property type="project" value="InterPro"/>
</dbReference>
<evidence type="ECO:0000256" key="3">
    <source>
        <dbReference type="ARBA" id="ARBA00022771"/>
    </source>
</evidence>
<dbReference type="InterPro" id="IPR000690">
    <property type="entry name" value="Matrin/U1-C_Znf_C2H2"/>
</dbReference>
<accession>A0AAW1JVX4</accession>
<dbReference type="InterPro" id="IPR003604">
    <property type="entry name" value="Matrin/U1-like-C_Znf_C2H2"/>
</dbReference>
<feature type="domain" description="WW" evidence="7">
    <location>
        <begin position="120"/>
        <end position="147"/>
    </location>
</feature>
<dbReference type="SUPFAM" id="SSF57667">
    <property type="entry name" value="beta-beta-alpha zinc fingers"/>
    <property type="match status" value="1"/>
</dbReference>
<organism evidence="9 10">
    <name type="scientific">Popillia japonica</name>
    <name type="common">Japanese beetle</name>
    <dbReference type="NCBI Taxonomy" id="7064"/>
    <lineage>
        <taxon>Eukaryota</taxon>
        <taxon>Metazoa</taxon>
        <taxon>Ecdysozoa</taxon>
        <taxon>Arthropoda</taxon>
        <taxon>Hexapoda</taxon>
        <taxon>Insecta</taxon>
        <taxon>Pterygota</taxon>
        <taxon>Neoptera</taxon>
        <taxon>Endopterygota</taxon>
        <taxon>Coleoptera</taxon>
        <taxon>Polyphaga</taxon>
        <taxon>Scarabaeiformia</taxon>
        <taxon>Scarabaeidae</taxon>
        <taxon>Rutelinae</taxon>
        <taxon>Popillia</taxon>
    </lineage>
</organism>
<reference evidence="9 10" key="1">
    <citation type="journal article" date="2024" name="BMC Genomics">
        <title>De novo assembly and annotation of Popillia japonica's genome with initial clues to its potential as an invasive pest.</title>
        <authorList>
            <person name="Cucini C."/>
            <person name="Boschi S."/>
            <person name="Funari R."/>
            <person name="Cardaioli E."/>
            <person name="Iannotti N."/>
            <person name="Marturano G."/>
            <person name="Paoli F."/>
            <person name="Bruttini M."/>
            <person name="Carapelli A."/>
            <person name="Frati F."/>
            <person name="Nardi F."/>
        </authorList>
    </citation>
    <scope>NUCLEOTIDE SEQUENCE [LARGE SCALE GENOMIC DNA]</scope>
    <source>
        <strain evidence="9">DMR45628</strain>
    </source>
</reference>
<evidence type="ECO:0000313" key="9">
    <source>
        <dbReference type="EMBL" id="KAK9708543.1"/>
    </source>
</evidence>
<name>A0AAW1JVX4_POPJA</name>